<dbReference type="PANTHER" id="PTHR42909:SF1">
    <property type="entry name" value="CARBOHYDRATE KINASE PFKB DOMAIN-CONTAINING PROTEIN"/>
    <property type="match status" value="1"/>
</dbReference>
<dbReference type="Gene3D" id="3.40.1790.10">
    <property type="entry name" value="Indigoidine synthase domain"/>
    <property type="match status" value="1"/>
</dbReference>
<dbReference type="Proteomes" id="UP000198649">
    <property type="component" value="Unassembled WGS sequence"/>
</dbReference>
<dbReference type="HAMAP" id="MF_01876">
    <property type="entry name" value="PsiMP_glycosidase"/>
    <property type="match status" value="1"/>
</dbReference>
<dbReference type="GO" id="GO:0005737">
    <property type="term" value="C:cytoplasm"/>
    <property type="evidence" value="ECO:0007669"/>
    <property type="project" value="TreeGrafter"/>
</dbReference>
<evidence type="ECO:0000313" key="8">
    <source>
        <dbReference type="Proteomes" id="UP000198649"/>
    </source>
</evidence>
<dbReference type="GO" id="GO:0016798">
    <property type="term" value="F:hydrolase activity, acting on glycosyl bonds"/>
    <property type="evidence" value="ECO:0007669"/>
    <property type="project" value="UniProtKB-KW"/>
</dbReference>
<comment type="subunit">
    <text evidence="6">Homotrimer.</text>
</comment>
<feature type="binding site" evidence="6">
    <location>
        <position position="111"/>
    </location>
    <ligand>
        <name>substrate</name>
    </ligand>
</feature>
<dbReference type="GO" id="GO:0046113">
    <property type="term" value="P:nucleobase catabolic process"/>
    <property type="evidence" value="ECO:0007669"/>
    <property type="project" value="UniProtKB-UniRule"/>
</dbReference>
<name>A0A1I3GAT5_9ACTN</name>
<feature type="binding site" evidence="6">
    <location>
        <position position="91"/>
    </location>
    <ligand>
        <name>substrate</name>
    </ligand>
</feature>
<feature type="binding site" evidence="6">
    <location>
        <position position="143"/>
    </location>
    <ligand>
        <name>Mn(2+)</name>
        <dbReference type="ChEBI" id="CHEBI:29035"/>
    </ligand>
</feature>
<dbReference type="InterPro" id="IPR022830">
    <property type="entry name" value="Indigdn_synthA-like"/>
</dbReference>
<evidence type="ECO:0000313" key="7">
    <source>
        <dbReference type="EMBL" id="SFI20606.1"/>
    </source>
</evidence>
<dbReference type="EMBL" id="FOQG01000006">
    <property type="protein sequence ID" value="SFI20606.1"/>
    <property type="molecule type" value="Genomic_DNA"/>
</dbReference>
<evidence type="ECO:0000256" key="4">
    <source>
        <dbReference type="ARBA" id="ARBA00023239"/>
    </source>
</evidence>
<keyword evidence="8" id="KW-1185">Reference proteome</keyword>
<dbReference type="OrthoDB" id="9805870at2"/>
<comment type="cofactor">
    <cofactor evidence="6">
        <name>Mn(2+)</name>
        <dbReference type="ChEBI" id="CHEBI:29035"/>
    </cofactor>
    <text evidence="6">Binds 1 Mn(2+) ion per subunit.</text>
</comment>
<dbReference type="GO" id="GO:0046872">
    <property type="term" value="F:metal ion binding"/>
    <property type="evidence" value="ECO:0007669"/>
    <property type="project" value="UniProtKB-KW"/>
</dbReference>
<sequence>MSPTHQHPLLTVTDEVATALAEGRPVVALESTIISHGMPYPANVEMAVEVEGIVRSLGATPATIAVLDGRPRIGLAPDDLELLASHADVMKVSVRDLPYVVARGVHGATTVASTMRLAALAGIRVFVTGGLGGVHRGAETSFDVSADLTELGTTDVAVVCAGVKSILDIGLTLEMLETLGVPVVGYGSDEFPSFFSRASGHRAPMRVDTPADVAAMMRAKWGLGLDGGVVVANPIPVEDEIPADEIGLIIDRALADMDALGISGKDATPYLLGRIVELTDGASLIANIALVRNNARLGAAIAREFAGWPVGVE</sequence>
<feature type="active site" description="Proton donor" evidence="6">
    <location>
        <position position="30"/>
    </location>
</feature>
<dbReference type="STRING" id="1005945.SAMN05216561_10658"/>
<keyword evidence="1 6" id="KW-0479">Metal-binding</keyword>
<dbReference type="RefSeq" id="WP_091112249.1">
    <property type="nucleotide sequence ID" value="NZ_BKAF01000032.1"/>
</dbReference>
<dbReference type="EC" id="4.2.1.70" evidence="6"/>
<dbReference type="AlphaFoldDB" id="A0A1I3GAT5"/>
<comment type="catalytic activity">
    <reaction evidence="6">
        <text>D-ribose 5-phosphate + uracil = psi-UMP + H2O</text>
        <dbReference type="Rhea" id="RHEA:18337"/>
        <dbReference type="ChEBI" id="CHEBI:15377"/>
        <dbReference type="ChEBI" id="CHEBI:17568"/>
        <dbReference type="ChEBI" id="CHEBI:58380"/>
        <dbReference type="ChEBI" id="CHEBI:78346"/>
        <dbReference type="EC" id="4.2.1.70"/>
    </reaction>
</comment>
<gene>
    <name evidence="6" type="primary">psuG</name>
    <name evidence="7" type="ORF">SAMN05216561_10658</name>
</gene>
<dbReference type="GO" id="GO:0004730">
    <property type="term" value="F:pseudouridylate synthase activity"/>
    <property type="evidence" value="ECO:0007669"/>
    <property type="project" value="UniProtKB-UniRule"/>
</dbReference>
<evidence type="ECO:0000256" key="5">
    <source>
        <dbReference type="ARBA" id="ARBA00023295"/>
    </source>
</evidence>
<feature type="binding site" evidence="6">
    <location>
        <begin position="145"/>
        <end position="147"/>
    </location>
    <ligand>
        <name>substrate</name>
    </ligand>
</feature>
<accession>A0A1I3GAT5</accession>
<evidence type="ECO:0000256" key="3">
    <source>
        <dbReference type="ARBA" id="ARBA00023211"/>
    </source>
</evidence>
<keyword evidence="4 6" id="KW-0456">Lyase</keyword>
<keyword evidence="2 6" id="KW-0378">Hydrolase</keyword>
<evidence type="ECO:0000256" key="1">
    <source>
        <dbReference type="ARBA" id="ARBA00022723"/>
    </source>
</evidence>
<dbReference type="SUPFAM" id="SSF110581">
    <property type="entry name" value="Indigoidine synthase A-like"/>
    <property type="match status" value="1"/>
</dbReference>
<dbReference type="InterPro" id="IPR007342">
    <property type="entry name" value="PsuG"/>
</dbReference>
<keyword evidence="5 6" id="KW-0326">Glycosidase</keyword>
<organism evidence="7 8">
    <name type="scientific">Nocardioides psychrotolerans</name>
    <dbReference type="NCBI Taxonomy" id="1005945"/>
    <lineage>
        <taxon>Bacteria</taxon>
        <taxon>Bacillati</taxon>
        <taxon>Actinomycetota</taxon>
        <taxon>Actinomycetes</taxon>
        <taxon>Propionibacteriales</taxon>
        <taxon>Nocardioidaceae</taxon>
        <taxon>Nocardioides</taxon>
    </lineage>
</organism>
<proteinExistence type="inferred from homology"/>
<comment type="similarity">
    <text evidence="6">Belongs to the pseudouridine-5'-phosphate glycosidase family.</text>
</comment>
<protein>
    <recommendedName>
        <fullName evidence="6">Pseudouridine-5'-phosphate glycosidase</fullName>
        <shortName evidence="6">PsiMP glycosidase</shortName>
        <ecNumber evidence="6">4.2.1.70</ecNumber>
    </recommendedName>
</protein>
<reference evidence="7 8" key="1">
    <citation type="submission" date="2016-10" db="EMBL/GenBank/DDBJ databases">
        <authorList>
            <person name="de Groot N.N."/>
        </authorList>
    </citation>
    <scope>NUCLEOTIDE SEQUENCE [LARGE SCALE GENOMIC DNA]</scope>
    <source>
        <strain evidence="7 8">CGMCC 1.11156</strain>
    </source>
</reference>
<evidence type="ECO:0000256" key="2">
    <source>
        <dbReference type="ARBA" id="ARBA00022801"/>
    </source>
</evidence>
<dbReference type="PANTHER" id="PTHR42909">
    <property type="entry name" value="ZGC:136858"/>
    <property type="match status" value="1"/>
</dbReference>
<evidence type="ECO:0000256" key="6">
    <source>
        <dbReference type="HAMAP-Rule" id="MF_01876"/>
    </source>
</evidence>
<keyword evidence="3 6" id="KW-0464">Manganese</keyword>
<dbReference type="Pfam" id="PF04227">
    <property type="entry name" value="Indigoidine_A"/>
    <property type="match status" value="1"/>
</dbReference>
<feature type="active site" description="Nucleophile" evidence="6">
    <location>
        <position position="164"/>
    </location>
</feature>
<comment type="function">
    <text evidence="6">Catalyzes the reversible cleavage of pseudouridine 5'-phosphate (PsiMP) to ribose 5-phosphate and uracil. Functions biologically in the cleavage direction, as part of a pseudouridine degradation pathway.</text>
</comment>